<dbReference type="PROSITE" id="PS50110">
    <property type="entry name" value="RESPONSE_REGULATORY"/>
    <property type="match status" value="1"/>
</dbReference>
<dbReference type="PANTHER" id="PTHR45339:SF1">
    <property type="entry name" value="HYBRID SIGNAL TRANSDUCTION HISTIDINE KINASE J"/>
    <property type="match status" value="1"/>
</dbReference>
<protein>
    <recommendedName>
        <fullName evidence="3">histidine kinase</fullName>
        <ecNumber evidence="3">2.7.13.3</ecNumber>
    </recommendedName>
</protein>
<dbReference type="InterPro" id="IPR001789">
    <property type="entry name" value="Sig_transdc_resp-reg_receiver"/>
</dbReference>
<dbReference type="InterPro" id="IPR035965">
    <property type="entry name" value="PAS-like_dom_sf"/>
</dbReference>
<dbReference type="PRINTS" id="PR00344">
    <property type="entry name" value="BCTRLSENSOR"/>
</dbReference>
<comment type="subcellular location">
    <subcellularLocation>
        <location evidence="2">Membrane</location>
    </subcellularLocation>
</comment>
<dbReference type="InterPro" id="IPR003594">
    <property type="entry name" value="HATPase_dom"/>
</dbReference>
<dbReference type="CDD" id="cd00082">
    <property type="entry name" value="HisKA"/>
    <property type="match status" value="1"/>
</dbReference>
<dbReference type="PROSITE" id="PS50839">
    <property type="entry name" value="CHASE"/>
    <property type="match status" value="1"/>
</dbReference>
<dbReference type="InterPro" id="IPR042240">
    <property type="entry name" value="CHASE_sf"/>
</dbReference>
<evidence type="ECO:0000256" key="1">
    <source>
        <dbReference type="ARBA" id="ARBA00000085"/>
    </source>
</evidence>
<evidence type="ECO:0000259" key="13">
    <source>
        <dbReference type="PROSITE" id="PS50839"/>
    </source>
</evidence>
<keyword evidence="7" id="KW-0902">Two-component regulatory system</keyword>
<dbReference type="Gene3D" id="3.30.450.350">
    <property type="entry name" value="CHASE domain"/>
    <property type="match status" value="1"/>
</dbReference>
<dbReference type="Pfam" id="PF02518">
    <property type="entry name" value="HATPase_c"/>
    <property type="match status" value="1"/>
</dbReference>
<feature type="modified residue" description="4-aspartylphosphate" evidence="9">
    <location>
        <position position="763"/>
    </location>
</feature>
<dbReference type="SUPFAM" id="SSF52172">
    <property type="entry name" value="CheY-like"/>
    <property type="match status" value="1"/>
</dbReference>
<comment type="catalytic activity">
    <reaction evidence="1">
        <text>ATP + protein L-histidine = ADP + protein N-phospho-L-histidine.</text>
        <dbReference type="EC" id="2.7.13.3"/>
    </reaction>
</comment>
<dbReference type="Pfam" id="PF00512">
    <property type="entry name" value="HisKA"/>
    <property type="match status" value="1"/>
</dbReference>
<dbReference type="InterPro" id="IPR011006">
    <property type="entry name" value="CheY-like_superfamily"/>
</dbReference>
<keyword evidence="8 10" id="KW-0472">Membrane</keyword>
<comment type="caution">
    <text evidence="14">The sequence shown here is derived from an EMBL/GenBank/DDBJ whole genome shotgun (WGS) entry which is preliminary data.</text>
</comment>
<sequence length="835" mass="91068">MSRNANDPLATPPARATRRRWWQQWLAAACLAALLGAVNLVALQAYFQEDARASRLAEEQAVLQQLSIVRAQLESYLNGDLYQVKGLIGLPMASAQVDERLFARIAAELAGNDEHIRSLQLAPDGIVTHVWPYEANRGAIGHDLLGDPARREAAQRAIDSRQLWVAGPVELIQGGTAIIGRYPIFVNDDAREQERFWGFATVLIDWYSIVERARQAAGDAGDIEIAIRGKDGLGADGEQLYGQPEVFADSPITMDVVLPGGIWQLAGVPASGWLATASHRLELRVLLYVLALLLAGGFYALLRLPVRLRRMVDEATDNLRRSENRLVDAIEAIPDAFAIFDAEDRLVLCNANFRRTYQLSAPVIQAGTSASNIIQYGIEQGQFAAVEGEGAMAGQLKVKLDQHVRGESYEEQLSDGRVLRVIQRRMRDGGLAGIRVDISDLKAKERELTEAKRRADASNEAKSAFLATVSHELRTPLNVVIGILSAFESSPRLSFEERGRLSVANRSGKHLLSLVNEILDLARIESGKLELEVAPFRLLDLVKPALNYAESSCERKGLAFDYQAGTGLPLQCLGDTVRLRQILFNLLANAVKFTAAGLVRLSVAAAPAAEGRLQLRFCVDDSGPGIEPAQRGQLFQAFAQGDDSLTREHNGVGLGLAISRRLARMMGGDIEVDDSPLGGARFIVSLTLACSAVEPVTRAAQDRAPVTHEQASRRILVVDDSPSNQLVVECLLEGQGHELHYADSGTQAIELVQQQTFDLILMDISMPQMTGVEATRRIRTLLGEHCPKVVAVTAHTMAGDRERYLAEGLDGFIAKPIDKPELLQAIATCRPGAEV</sequence>
<dbReference type="PANTHER" id="PTHR45339">
    <property type="entry name" value="HYBRID SIGNAL TRANSDUCTION HISTIDINE KINASE J"/>
    <property type="match status" value="1"/>
</dbReference>
<evidence type="ECO:0000256" key="9">
    <source>
        <dbReference type="PROSITE-ProRule" id="PRU00169"/>
    </source>
</evidence>
<feature type="domain" description="Histidine kinase" evidence="11">
    <location>
        <begin position="468"/>
        <end position="690"/>
    </location>
</feature>
<gene>
    <name evidence="14" type="ORF">I0D00_18830</name>
</gene>
<evidence type="ECO:0000313" key="15">
    <source>
        <dbReference type="Proteomes" id="UP001196601"/>
    </source>
</evidence>
<feature type="transmembrane region" description="Helical" evidence="10">
    <location>
        <begin position="25"/>
        <end position="47"/>
    </location>
</feature>
<proteinExistence type="predicted"/>
<keyword evidence="5 10" id="KW-0812">Transmembrane</keyword>
<evidence type="ECO:0000256" key="6">
    <source>
        <dbReference type="ARBA" id="ARBA00022989"/>
    </source>
</evidence>
<dbReference type="Proteomes" id="UP001196601">
    <property type="component" value="Unassembled WGS sequence"/>
</dbReference>
<evidence type="ECO:0000256" key="5">
    <source>
        <dbReference type="ARBA" id="ARBA00022692"/>
    </source>
</evidence>
<dbReference type="Gene3D" id="3.40.50.2300">
    <property type="match status" value="1"/>
</dbReference>
<dbReference type="Gene3D" id="3.30.450.20">
    <property type="entry name" value="PAS domain"/>
    <property type="match status" value="1"/>
</dbReference>
<dbReference type="SUPFAM" id="SSF55785">
    <property type="entry name" value="PYP-like sensor domain (PAS domain)"/>
    <property type="match status" value="1"/>
</dbReference>
<feature type="transmembrane region" description="Helical" evidence="10">
    <location>
        <begin position="285"/>
        <end position="302"/>
    </location>
</feature>
<dbReference type="PROSITE" id="PS50109">
    <property type="entry name" value="HIS_KIN"/>
    <property type="match status" value="1"/>
</dbReference>
<dbReference type="RefSeq" id="WP_213641340.1">
    <property type="nucleotide sequence ID" value="NZ_JADPMV010000002.1"/>
</dbReference>
<dbReference type="InterPro" id="IPR003661">
    <property type="entry name" value="HisK_dim/P_dom"/>
</dbReference>
<keyword evidence="15" id="KW-1185">Reference proteome</keyword>
<dbReference type="CDD" id="cd17546">
    <property type="entry name" value="REC_hyHK_CKI1_RcsC-like"/>
    <property type="match status" value="1"/>
</dbReference>
<dbReference type="Pfam" id="PF00072">
    <property type="entry name" value="Response_reg"/>
    <property type="match status" value="1"/>
</dbReference>
<dbReference type="SMART" id="SM01079">
    <property type="entry name" value="CHASE"/>
    <property type="match status" value="1"/>
</dbReference>
<evidence type="ECO:0000256" key="10">
    <source>
        <dbReference type="SAM" id="Phobius"/>
    </source>
</evidence>
<keyword evidence="6 10" id="KW-1133">Transmembrane helix</keyword>
<dbReference type="InterPro" id="IPR004358">
    <property type="entry name" value="Sig_transdc_His_kin-like_C"/>
</dbReference>
<dbReference type="SMART" id="SM00388">
    <property type="entry name" value="HisKA"/>
    <property type="match status" value="1"/>
</dbReference>
<feature type="domain" description="Response regulatory" evidence="12">
    <location>
        <begin position="714"/>
        <end position="830"/>
    </location>
</feature>
<evidence type="ECO:0000259" key="12">
    <source>
        <dbReference type="PROSITE" id="PS50110"/>
    </source>
</evidence>
<dbReference type="SUPFAM" id="SSF55874">
    <property type="entry name" value="ATPase domain of HSP90 chaperone/DNA topoisomerase II/histidine kinase"/>
    <property type="match status" value="1"/>
</dbReference>
<evidence type="ECO:0000256" key="8">
    <source>
        <dbReference type="ARBA" id="ARBA00023136"/>
    </source>
</evidence>
<dbReference type="Gene3D" id="3.30.565.10">
    <property type="entry name" value="Histidine kinase-like ATPase, C-terminal domain"/>
    <property type="match status" value="1"/>
</dbReference>
<dbReference type="SMART" id="SM00387">
    <property type="entry name" value="HATPase_c"/>
    <property type="match status" value="1"/>
</dbReference>
<feature type="domain" description="CHASE" evidence="13">
    <location>
        <begin position="123"/>
        <end position="266"/>
    </location>
</feature>
<dbReference type="EC" id="2.7.13.3" evidence="3"/>
<dbReference type="InterPro" id="IPR006189">
    <property type="entry name" value="CHASE_dom"/>
</dbReference>
<name>A0ABS5Q5C5_9PSED</name>
<evidence type="ECO:0000256" key="4">
    <source>
        <dbReference type="ARBA" id="ARBA00022553"/>
    </source>
</evidence>
<evidence type="ECO:0000256" key="3">
    <source>
        <dbReference type="ARBA" id="ARBA00012438"/>
    </source>
</evidence>
<reference evidence="14 15" key="1">
    <citation type="journal article" date="2021" name="Syst. Appl. Microbiol.">
        <title>Pseudomonas lalucatii sp. nov. isolated from Vallgornera, a karstic cave in Mallorca, Western Mediterranean.</title>
        <authorList>
            <person name="Busquets A."/>
            <person name="Mulet M."/>
            <person name="Gomila M."/>
            <person name="Garcia-Valdes E."/>
        </authorList>
    </citation>
    <scope>NUCLEOTIDE SEQUENCE [LARGE SCALE GENOMIC DNA]</scope>
    <source>
        <strain evidence="14 15">R1b54</strain>
    </source>
</reference>
<organism evidence="14 15">
    <name type="scientific">Pseudomonas lalucatii</name>
    <dbReference type="NCBI Taxonomy" id="1424203"/>
    <lineage>
        <taxon>Bacteria</taxon>
        <taxon>Pseudomonadati</taxon>
        <taxon>Pseudomonadota</taxon>
        <taxon>Gammaproteobacteria</taxon>
        <taxon>Pseudomonadales</taxon>
        <taxon>Pseudomonadaceae</taxon>
        <taxon>Pseudomonas</taxon>
    </lineage>
</organism>
<dbReference type="SUPFAM" id="SSF47384">
    <property type="entry name" value="Homodimeric domain of signal transducing histidine kinase"/>
    <property type="match status" value="1"/>
</dbReference>
<dbReference type="InterPro" id="IPR005467">
    <property type="entry name" value="His_kinase_dom"/>
</dbReference>
<evidence type="ECO:0000313" key="14">
    <source>
        <dbReference type="EMBL" id="MBS7663983.1"/>
    </source>
</evidence>
<evidence type="ECO:0000259" key="11">
    <source>
        <dbReference type="PROSITE" id="PS50109"/>
    </source>
</evidence>
<dbReference type="Gene3D" id="1.10.287.130">
    <property type="match status" value="1"/>
</dbReference>
<dbReference type="InterPro" id="IPR036890">
    <property type="entry name" value="HATPase_C_sf"/>
</dbReference>
<dbReference type="Pfam" id="PF03924">
    <property type="entry name" value="CHASE"/>
    <property type="match status" value="1"/>
</dbReference>
<dbReference type="CDD" id="cd16922">
    <property type="entry name" value="HATPase_EvgS-ArcB-TorS-like"/>
    <property type="match status" value="1"/>
</dbReference>
<dbReference type="Pfam" id="PF12860">
    <property type="entry name" value="PAS_7"/>
    <property type="match status" value="1"/>
</dbReference>
<evidence type="ECO:0000256" key="7">
    <source>
        <dbReference type="ARBA" id="ARBA00023012"/>
    </source>
</evidence>
<keyword evidence="4 9" id="KW-0597">Phosphoprotein</keyword>
<dbReference type="EMBL" id="JADPMV010000002">
    <property type="protein sequence ID" value="MBS7663983.1"/>
    <property type="molecule type" value="Genomic_DNA"/>
</dbReference>
<dbReference type="InterPro" id="IPR036097">
    <property type="entry name" value="HisK_dim/P_sf"/>
</dbReference>
<accession>A0ABS5Q5C5</accession>
<evidence type="ECO:0000256" key="2">
    <source>
        <dbReference type="ARBA" id="ARBA00004370"/>
    </source>
</evidence>
<dbReference type="SMART" id="SM00448">
    <property type="entry name" value="REC"/>
    <property type="match status" value="1"/>
</dbReference>